<name>A0A847RCM6_9GAMM</name>
<dbReference type="SMART" id="SM00344">
    <property type="entry name" value="HTH_ASNC"/>
    <property type="match status" value="1"/>
</dbReference>
<comment type="caution">
    <text evidence="5">The sequence shown here is derived from an EMBL/GenBank/DDBJ whole genome shotgun (WGS) entry which is preliminary data.</text>
</comment>
<dbReference type="SUPFAM" id="SSF54909">
    <property type="entry name" value="Dimeric alpha+beta barrel"/>
    <property type="match status" value="1"/>
</dbReference>
<proteinExistence type="predicted"/>
<evidence type="ECO:0000313" key="6">
    <source>
        <dbReference type="Proteomes" id="UP000586067"/>
    </source>
</evidence>
<dbReference type="GO" id="GO:0043200">
    <property type="term" value="P:response to amino acid"/>
    <property type="evidence" value="ECO:0007669"/>
    <property type="project" value="TreeGrafter"/>
</dbReference>
<dbReference type="GO" id="GO:0043565">
    <property type="term" value="F:sequence-specific DNA binding"/>
    <property type="evidence" value="ECO:0007669"/>
    <property type="project" value="InterPro"/>
</dbReference>
<dbReference type="InterPro" id="IPR036388">
    <property type="entry name" value="WH-like_DNA-bd_sf"/>
</dbReference>
<dbReference type="AlphaFoldDB" id="A0A847RCM6"/>
<dbReference type="InterPro" id="IPR000485">
    <property type="entry name" value="AsnC-type_HTH_dom"/>
</dbReference>
<dbReference type="PANTHER" id="PTHR30154:SF34">
    <property type="entry name" value="TRANSCRIPTIONAL REGULATOR AZLB"/>
    <property type="match status" value="1"/>
</dbReference>
<dbReference type="InterPro" id="IPR019888">
    <property type="entry name" value="Tscrpt_reg_AsnC-like"/>
</dbReference>
<accession>A0A847RCM6</accession>
<dbReference type="SUPFAM" id="SSF46785">
    <property type="entry name" value="Winged helix' DNA-binding domain"/>
    <property type="match status" value="1"/>
</dbReference>
<protein>
    <submittedName>
        <fullName evidence="5">Lrp/AsnC family transcriptional regulator</fullName>
    </submittedName>
</protein>
<reference evidence="5 6" key="1">
    <citation type="submission" date="2020-04" db="EMBL/GenBank/DDBJ databases">
        <title>Marinomonas sp. M1K-6 isolated from the deep seawater of the Mariana Trench.</title>
        <authorList>
            <person name="Li Y."/>
        </authorList>
    </citation>
    <scope>NUCLEOTIDE SEQUENCE [LARGE SCALE GENOMIC DNA]</scope>
    <source>
        <strain evidence="5 6">M1K-6</strain>
    </source>
</reference>
<evidence type="ECO:0000256" key="3">
    <source>
        <dbReference type="ARBA" id="ARBA00023163"/>
    </source>
</evidence>
<sequence>MSHIELDSYDWRLLRALQANARLTNVALSEQVNLSPSQCSRRLQRLEQSNLIEAYFTQLNANELGYQVTAFVSVVLDKSIKNSDQTFQQAITSIPKILECYAISGEADYWLRVISEDLPSLSTFLHESLSALPSVRNLTSTVVLNRIKHAPSIPLPN</sequence>
<dbReference type="Pfam" id="PF01037">
    <property type="entry name" value="AsnC_trans_reg"/>
    <property type="match status" value="1"/>
</dbReference>
<dbReference type="PRINTS" id="PR00033">
    <property type="entry name" value="HTHASNC"/>
</dbReference>
<dbReference type="PANTHER" id="PTHR30154">
    <property type="entry name" value="LEUCINE-RESPONSIVE REGULATORY PROTEIN"/>
    <property type="match status" value="1"/>
</dbReference>
<organism evidence="5 6">
    <name type="scientific">Marinomonas profundi</name>
    <dbReference type="NCBI Taxonomy" id="2726122"/>
    <lineage>
        <taxon>Bacteria</taxon>
        <taxon>Pseudomonadati</taxon>
        <taxon>Pseudomonadota</taxon>
        <taxon>Gammaproteobacteria</taxon>
        <taxon>Oceanospirillales</taxon>
        <taxon>Oceanospirillaceae</taxon>
        <taxon>Marinomonas</taxon>
    </lineage>
</organism>
<keyword evidence="2" id="KW-0238">DNA-binding</keyword>
<feature type="domain" description="HTH asnC-type" evidence="4">
    <location>
        <begin position="6"/>
        <end position="67"/>
    </location>
</feature>
<evidence type="ECO:0000313" key="5">
    <source>
        <dbReference type="EMBL" id="NLQ18774.1"/>
    </source>
</evidence>
<keyword evidence="6" id="KW-1185">Reference proteome</keyword>
<dbReference type="Proteomes" id="UP000586067">
    <property type="component" value="Unassembled WGS sequence"/>
</dbReference>
<dbReference type="Gene3D" id="1.10.10.10">
    <property type="entry name" value="Winged helix-like DNA-binding domain superfamily/Winged helix DNA-binding domain"/>
    <property type="match status" value="1"/>
</dbReference>
<dbReference type="CDD" id="cd00090">
    <property type="entry name" value="HTH_ARSR"/>
    <property type="match status" value="1"/>
</dbReference>
<dbReference type="GO" id="GO:0005829">
    <property type="term" value="C:cytosol"/>
    <property type="evidence" value="ECO:0007669"/>
    <property type="project" value="TreeGrafter"/>
</dbReference>
<dbReference type="GO" id="GO:0006355">
    <property type="term" value="P:regulation of DNA-templated transcription"/>
    <property type="evidence" value="ECO:0007669"/>
    <property type="project" value="UniProtKB-ARBA"/>
</dbReference>
<dbReference type="EMBL" id="JABAEK010000019">
    <property type="protein sequence ID" value="NLQ18774.1"/>
    <property type="molecule type" value="Genomic_DNA"/>
</dbReference>
<evidence type="ECO:0000259" key="4">
    <source>
        <dbReference type="PROSITE" id="PS50956"/>
    </source>
</evidence>
<dbReference type="InterPro" id="IPR036390">
    <property type="entry name" value="WH_DNA-bd_sf"/>
</dbReference>
<dbReference type="InterPro" id="IPR011008">
    <property type="entry name" value="Dimeric_a/b-barrel"/>
</dbReference>
<dbReference type="RefSeq" id="WP_168826838.1">
    <property type="nucleotide sequence ID" value="NZ_CP073013.1"/>
</dbReference>
<keyword evidence="3" id="KW-0804">Transcription</keyword>
<gene>
    <name evidence="5" type="ORF">HGG82_14295</name>
</gene>
<dbReference type="InterPro" id="IPR011991">
    <property type="entry name" value="ArsR-like_HTH"/>
</dbReference>
<keyword evidence="1" id="KW-0805">Transcription regulation</keyword>
<dbReference type="InterPro" id="IPR019887">
    <property type="entry name" value="Tscrpt_reg_AsnC/Lrp_C"/>
</dbReference>
<dbReference type="Pfam" id="PF13412">
    <property type="entry name" value="HTH_24"/>
    <property type="match status" value="1"/>
</dbReference>
<dbReference type="PROSITE" id="PS50956">
    <property type="entry name" value="HTH_ASNC_2"/>
    <property type="match status" value="1"/>
</dbReference>
<evidence type="ECO:0000256" key="1">
    <source>
        <dbReference type="ARBA" id="ARBA00023015"/>
    </source>
</evidence>
<dbReference type="Gene3D" id="3.30.70.920">
    <property type="match status" value="1"/>
</dbReference>
<evidence type="ECO:0000256" key="2">
    <source>
        <dbReference type="ARBA" id="ARBA00023125"/>
    </source>
</evidence>